<gene>
    <name evidence="3" type="ORF">SPIL2461_LOCUS13155</name>
</gene>
<feature type="transmembrane region" description="Helical" evidence="2">
    <location>
        <begin position="409"/>
        <end position="430"/>
    </location>
</feature>
<feature type="transmembrane region" description="Helical" evidence="2">
    <location>
        <begin position="1065"/>
        <end position="1089"/>
    </location>
</feature>
<feature type="transmembrane region" description="Helical" evidence="2">
    <location>
        <begin position="442"/>
        <end position="464"/>
    </location>
</feature>
<feature type="transmembrane region" description="Helical" evidence="2">
    <location>
        <begin position="149"/>
        <end position="168"/>
    </location>
</feature>
<keyword evidence="2" id="KW-0472">Membrane</keyword>
<feature type="transmembrane region" description="Helical" evidence="2">
    <location>
        <begin position="1038"/>
        <end position="1059"/>
    </location>
</feature>
<organism evidence="3 4">
    <name type="scientific">Symbiodinium pilosum</name>
    <name type="common">Dinoflagellate</name>
    <dbReference type="NCBI Taxonomy" id="2952"/>
    <lineage>
        <taxon>Eukaryota</taxon>
        <taxon>Sar</taxon>
        <taxon>Alveolata</taxon>
        <taxon>Dinophyceae</taxon>
        <taxon>Suessiales</taxon>
        <taxon>Symbiodiniaceae</taxon>
        <taxon>Symbiodinium</taxon>
    </lineage>
</organism>
<evidence type="ECO:0000256" key="1">
    <source>
        <dbReference type="SAM" id="MobiDB-lite"/>
    </source>
</evidence>
<dbReference type="AlphaFoldDB" id="A0A812T5I5"/>
<protein>
    <recommendedName>
        <fullName evidence="5">Transmembrane protein</fullName>
    </recommendedName>
</protein>
<feature type="transmembrane region" description="Helical" evidence="2">
    <location>
        <begin position="321"/>
        <end position="338"/>
    </location>
</feature>
<dbReference type="OrthoDB" id="429547at2759"/>
<name>A0A812T5I5_SYMPI</name>
<feature type="compositionally biased region" description="Polar residues" evidence="1">
    <location>
        <begin position="581"/>
        <end position="590"/>
    </location>
</feature>
<feature type="region of interest" description="Disordered" evidence="1">
    <location>
        <begin position="573"/>
        <end position="597"/>
    </location>
</feature>
<accession>A0A812T5I5</accession>
<feature type="transmembrane region" description="Helical" evidence="2">
    <location>
        <begin position="476"/>
        <end position="496"/>
    </location>
</feature>
<comment type="caution">
    <text evidence="3">The sequence shown here is derived from an EMBL/GenBank/DDBJ whole genome shotgun (WGS) entry which is preliminary data.</text>
</comment>
<reference evidence="3" key="1">
    <citation type="submission" date="2021-02" db="EMBL/GenBank/DDBJ databases">
        <authorList>
            <person name="Dougan E. K."/>
            <person name="Rhodes N."/>
            <person name="Thang M."/>
            <person name="Chan C."/>
        </authorList>
    </citation>
    <scope>NUCLEOTIDE SEQUENCE</scope>
</reference>
<keyword evidence="2" id="KW-0812">Transmembrane</keyword>
<feature type="transmembrane region" description="Helical" evidence="2">
    <location>
        <begin position="188"/>
        <end position="207"/>
    </location>
</feature>
<keyword evidence="4" id="KW-1185">Reference proteome</keyword>
<evidence type="ECO:0000256" key="2">
    <source>
        <dbReference type="SAM" id="Phobius"/>
    </source>
</evidence>
<sequence length="1108" mass="124997">MGHNSSCCAEEDLVEGPKDPTEAPPEVVSSYESKAESPAPSETKEAVEAAPEVSTTSRVPSKWSRLQQMRHLEVDEEILRGIRLQASLRTFGKLWRRSPVDLPEEERLGLYECAVPVEGFDVFLSHTWMTPGWCKVLSLVFQVGWKHTLLCQSLCVAAAFVLSMLGWLPTPYVLPTEFGQFQDVSCPFFPWCLVMSFVGACVGLLLVPYSPNLRGQCPVCFLDVVSIHQVDQELMERGIYGLGGFLRVSKELRVLWSAPYLSRLWCVFELAAYRMANPSGRIVVSPVFVETGVLLTILGTYFVAGLFSVVYVLSWREVERVPLYFVSMAPLIVLVHLLRRNNMSKHRLMSDLQSFDLEKAYCRKDFDQEFIHRAISEWYGSKDAFAQYVRGPLREELLHSSRSSFPPQYLVMVAAATVSASFDSLASLWLGGLDGYFILSEFVGNSIGFHVGWFLAHLKLLIFLCERFAAPIYPGLCDYAQSIMLFGTFFVLYYLGQTLCRFAYTSSLWGAVAWASSTCLLAVFAFSAEYQMQVRAEKAQGSAVAFGAPAQKEEDLVDGPKERLRKEVPEVVDSYHGDGNCTPSSSSSAGAQEVADPSSLPALMSPATLDTLGTHPSRSLSKWDRLQNMQHLEVDVDIVRGISLNASLRGLGHLWRRSPIDLPEEGRRHLYERSSPVDAYDIFLSHTWQTPGRYKVLSLLFQAGWKHMLLWWFIGVVLAGLLSELRVLPLPLSIQPEFTEFHAHHCPFFPWCFIAAFVCSFMGLLLAPYFPNICGQRTMCFLDVVSIHQVDQELMERGIYGLGGFLRVSKELRVLWSAPYLSRLWCVFELAAYRKANPNGKTVLAPLFVEAGVLLSIFGTYFAAILFNVGFVMRWDSGEMRLFSYLFALTPIYVLMHLYRRTTMSKLKLLSDLHTFDVERADCRTNFDREFILRAITEWYGSKDAFTRYVRGPLRSELLGRRKEILPLQYLLIVSTVTFSASLDNIIALDQGMVPRYWVVAQAVSSCFGFYVCWFVMMLKLTIFLCDRFAAPWYPGALADYLQTFVLFGVGGGFYYAGAELCRRAYLAGLEASIAWASVAFLLSASSFFTDRIIANRLNDPLKTQTQV</sequence>
<evidence type="ECO:0000313" key="3">
    <source>
        <dbReference type="EMBL" id="CAE7507189.1"/>
    </source>
</evidence>
<feature type="transmembrane region" description="Helical" evidence="2">
    <location>
        <begin position="508"/>
        <end position="528"/>
    </location>
</feature>
<proteinExistence type="predicted"/>
<dbReference type="Proteomes" id="UP000649617">
    <property type="component" value="Unassembled WGS sequence"/>
</dbReference>
<feature type="transmembrane region" description="Helical" evidence="2">
    <location>
        <begin position="843"/>
        <end position="870"/>
    </location>
</feature>
<feature type="transmembrane region" description="Helical" evidence="2">
    <location>
        <begin position="965"/>
        <end position="983"/>
    </location>
</feature>
<feature type="transmembrane region" description="Helical" evidence="2">
    <location>
        <begin position="709"/>
        <end position="728"/>
    </location>
</feature>
<feature type="transmembrane region" description="Helical" evidence="2">
    <location>
        <begin position="282"/>
        <end position="315"/>
    </location>
</feature>
<feature type="region of interest" description="Disordered" evidence="1">
    <location>
        <begin position="1"/>
        <end position="60"/>
    </location>
</feature>
<evidence type="ECO:0000313" key="4">
    <source>
        <dbReference type="Proteomes" id="UP000649617"/>
    </source>
</evidence>
<feature type="transmembrane region" description="Helical" evidence="2">
    <location>
        <begin position="1003"/>
        <end position="1026"/>
    </location>
</feature>
<feature type="transmembrane region" description="Helical" evidence="2">
    <location>
        <begin position="748"/>
        <end position="770"/>
    </location>
</feature>
<keyword evidence="2" id="KW-1133">Transmembrane helix</keyword>
<evidence type="ECO:0008006" key="5">
    <source>
        <dbReference type="Google" id="ProtNLM"/>
    </source>
</evidence>
<dbReference type="EMBL" id="CAJNIZ010028358">
    <property type="protein sequence ID" value="CAE7507189.1"/>
    <property type="molecule type" value="Genomic_DNA"/>
</dbReference>
<feature type="transmembrane region" description="Helical" evidence="2">
    <location>
        <begin position="882"/>
        <end position="899"/>
    </location>
</feature>